<dbReference type="RefSeq" id="WP_143549232.1">
    <property type="nucleotide sequence ID" value="NZ_NIZW01000009.1"/>
</dbReference>
<gene>
    <name evidence="1" type="ORF">CEE69_13165</name>
</gene>
<keyword evidence="2" id="KW-1185">Reference proteome</keyword>
<dbReference type="GeneID" id="90609059"/>
<comment type="caution">
    <text evidence="1">The sequence shown here is derived from an EMBL/GenBank/DDBJ whole genome shotgun (WGS) entry which is preliminary data.</text>
</comment>
<evidence type="ECO:0000313" key="2">
    <source>
        <dbReference type="Proteomes" id="UP000225740"/>
    </source>
</evidence>
<name>A0A2G1W726_9BACT</name>
<proteinExistence type="predicted"/>
<dbReference type="EMBL" id="NIZW01000009">
    <property type="protein sequence ID" value="PHQ34817.1"/>
    <property type="molecule type" value="Genomic_DNA"/>
</dbReference>
<sequence length="89" mass="10176">MNELNRLLTDIEAFDIDEINKLISDLGETFADCENKRFTSDSIRIAGRTVVLSRDELMILQEKLKNAKFDLQDTEKTIAHMYDGVPPSN</sequence>
<dbReference type="AlphaFoldDB" id="A0A2G1W726"/>
<evidence type="ECO:0000313" key="1">
    <source>
        <dbReference type="EMBL" id="PHQ34817.1"/>
    </source>
</evidence>
<organism evidence="1 2">
    <name type="scientific">Rhodopirellula bahusiensis</name>
    <dbReference type="NCBI Taxonomy" id="2014065"/>
    <lineage>
        <taxon>Bacteria</taxon>
        <taxon>Pseudomonadati</taxon>
        <taxon>Planctomycetota</taxon>
        <taxon>Planctomycetia</taxon>
        <taxon>Pirellulales</taxon>
        <taxon>Pirellulaceae</taxon>
        <taxon>Rhodopirellula</taxon>
    </lineage>
</organism>
<accession>A0A2G1W726</accession>
<dbReference type="Proteomes" id="UP000225740">
    <property type="component" value="Unassembled WGS sequence"/>
</dbReference>
<protein>
    <submittedName>
        <fullName evidence="1">Uncharacterized protein</fullName>
    </submittedName>
</protein>
<reference evidence="1 2" key="1">
    <citation type="submission" date="2017-06" db="EMBL/GenBank/DDBJ databases">
        <title>Description of Rhodopirellula bahusiensis sp. nov.</title>
        <authorList>
            <person name="Kizina J."/>
            <person name="Harder J."/>
        </authorList>
    </citation>
    <scope>NUCLEOTIDE SEQUENCE [LARGE SCALE GENOMIC DNA]</scope>
    <source>
        <strain evidence="1 2">SWK21</strain>
    </source>
</reference>